<dbReference type="OrthoDB" id="9813426at2"/>
<dbReference type="Proteomes" id="UP000218831">
    <property type="component" value="Unassembled WGS sequence"/>
</dbReference>
<keyword evidence="3 6" id="KW-0812">Transmembrane</keyword>
<dbReference type="InterPro" id="IPR032816">
    <property type="entry name" value="VTT_dom"/>
</dbReference>
<evidence type="ECO:0000256" key="3">
    <source>
        <dbReference type="ARBA" id="ARBA00022692"/>
    </source>
</evidence>
<evidence type="ECO:0000256" key="5">
    <source>
        <dbReference type="ARBA" id="ARBA00023136"/>
    </source>
</evidence>
<feature type="transmembrane region" description="Helical" evidence="6">
    <location>
        <begin position="148"/>
        <end position="170"/>
    </location>
</feature>
<keyword evidence="2" id="KW-1003">Cell membrane</keyword>
<feature type="transmembrane region" description="Helical" evidence="6">
    <location>
        <begin position="12"/>
        <end position="35"/>
    </location>
</feature>
<evidence type="ECO:0000259" key="7">
    <source>
        <dbReference type="Pfam" id="PF09335"/>
    </source>
</evidence>
<proteinExistence type="predicted"/>
<accession>A0A2A2GB24</accession>
<dbReference type="Pfam" id="PF09335">
    <property type="entry name" value="VTT_dom"/>
    <property type="match status" value="1"/>
</dbReference>
<keyword evidence="9" id="KW-1185">Reference proteome</keyword>
<sequence>MVDQFIQEAVQFINTLPPLSIYLVFFMVAYVENIVPPIPGDVLVAFGGYLAAESVIGLVPILLLTTIASVIGFMSMYWIGSRWGRLIQQKKKQFWLLRFIPLKYINKVRSWMQRWGMGVILANRFLAGTRSVISLTAGLSHTHISGTIIYSTISSLLWNGILLGFGWIVHENWQLIGKYLSIYGRIILAGIAIFIIIKLIVYYYNKRSPN</sequence>
<evidence type="ECO:0000256" key="4">
    <source>
        <dbReference type="ARBA" id="ARBA00022989"/>
    </source>
</evidence>
<protein>
    <submittedName>
        <fullName evidence="8">DedA family protein</fullName>
    </submittedName>
</protein>
<reference evidence="8 9" key="1">
    <citation type="submission" date="2017-08" db="EMBL/GenBank/DDBJ databases">
        <title>Aliifodinibius alkalisoli sp. nov., isolated from saline alkaline soil.</title>
        <authorList>
            <person name="Liu D."/>
            <person name="Zhang G."/>
        </authorList>
    </citation>
    <scope>NUCLEOTIDE SEQUENCE [LARGE SCALE GENOMIC DNA]</scope>
    <source>
        <strain evidence="8 9">WN023</strain>
    </source>
</reference>
<evidence type="ECO:0000256" key="2">
    <source>
        <dbReference type="ARBA" id="ARBA00022475"/>
    </source>
</evidence>
<feature type="transmembrane region" description="Helical" evidence="6">
    <location>
        <begin position="55"/>
        <end position="80"/>
    </location>
</feature>
<dbReference type="InterPro" id="IPR051311">
    <property type="entry name" value="DedA_domain"/>
</dbReference>
<dbReference type="AlphaFoldDB" id="A0A2A2GB24"/>
<gene>
    <name evidence="8" type="ORF">CK503_07555</name>
</gene>
<dbReference type="EMBL" id="NSKE01000005">
    <property type="protein sequence ID" value="PAU94063.1"/>
    <property type="molecule type" value="Genomic_DNA"/>
</dbReference>
<feature type="domain" description="VTT" evidence="7">
    <location>
        <begin position="38"/>
        <end position="167"/>
    </location>
</feature>
<keyword evidence="5 6" id="KW-0472">Membrane</keyword>
<dbReference type="GO" id="GO:0005886">
    <property type="term" value="C:plasma membrane"/>
    <property type="evidence" value="ECO:0007669"/>
    <property type="project" value="UniProtKB-SubCell"/>
</dbReference>
<evidence type="ECO:0000313" key="8">
    <source>
        <dbReference type="EMBL" id="PAU94063.1"/>
    </source>
</evidence>
<feature type="transmembrane region" description="Helical" evidence="6">
    <location>
        <begin position="182"/>
        <end position="204"/>
    </location>
</feature>
<evidence type="ECO:0000256" key="1">
    <source>
        <dbReference type="ARBA" id="ARBA00004651"/>
    </source>
</evidence>
<name>A0A2A2GB24_9BACT</name>
<evidence type="ECO:0000256" key="6">
    <source>
        <dbReference type="SAM" id="Phobius"/>
    </source>
</evidence>
<dbReference type="PANTHER" id="PTHR42709:SF6">
    <property type="entry name" value="UNDECAPRENYL PHOSPHATE TRANSPORTER A"/>
    <property type="match status" value="1"/>
</dbReference>
<dbReference type="RefSeq" id="WP_095606194.1">
    <property type="nucleotide sequence ID" value="NZ_NSKE01000005.1"/>
</dbReference>
<comment type="caution">
    <text evidence="8">The sequence shown here is derived from an EMBL/GenBank/DDBJ whole genome shotgun (WGS) entry which is preliminary data.</text>
</comment>
<comment type="subcellular location">
    <subcellularLocation>
        <location evidence="1">Cell membrane</location>
        <topology evidence="1">Multi-pass membrane protein</topology>
    </subcellularLocation>
</comment>
<dbReference type="PANTHER" id="PTHR42709">
    <property type="entry name" value="ALKALINE PHOSPHATASE LIKE PROTEIN"/>
    <property type="match status" value="1"/>
</dbReference>
<organism evidence="8 9">
    <name type="scientific">Fodinibius salipaludis</name>
    <dbReference type="NCBI Taxonomy" id="2032627"/>
    <lineage>
        <taxon>Bacteria</taxon>
        <taxon>Pseudomonadati</taxon>
        <taxon>Balneolota</taxon>
        <taxon>Balneolia</taxon>
        <taxon>Balneolales</taxon>
        <taxon>Balneolaceae</taxon>
        <taxon>Fodinibius</taxon>
    </lineage>
</organism>
<evidence type="ECO:0000313" key="9">
    <source>
        <dbReference type="Proteomes" id="UP000218831"/>
    </source>
</evidence>
<keyword evidence="4 6" id="KW-1133">Transmembrane helix</keyword>